<sequence length="188" mass="21325">MMTRSVSSQARVMTRPLDFVYDDEIGVLSGSCDDETARSCVMTRSVLSRGLARTLTCTFEVFLLLESLCRAQFLLCLDLALRRDRLCFASRALSSTSSVFLLSRPRSSTRSVLLCFSSPLFDELGFCAESIYRLAVSAVHTNHPNDGVVEGNDEMEVQAYHPDDRVIKVRSSWRRRRCSTRLLYVFEK</sequence>
<evidence type="ECO:0000313" key="2">
    <source>
        <dbReference type="Proteomes" id="UP000467841"/>
    </source>
</evidence>
<protein>
    <submittedName>
        <fullName evidence="1">Uncharacterized protein</fullName>
    </submittedName>
</protein>
<reference evidence="1" key="1">
    <citation type="submission" date="2020-01" db="EMBL/GenBank/DDBJ databases">
        <authorList>
            <person name="Mishra B."/>
        </authorList>
    </citation>
    <scope>NUCLEOTIDE SEQUENCE [LARGE SCALE GENOMIC DNA]</scope>
</reference>
<dbReference type="EMBL" id="CACVBM020000222">
    <property type="protein sequence ID" value="CAA7016294.1"/>
    <property type="molecule type" value="Genomic_DNA"/>
</dbReference>
<accession>A0A6D2HSW4</accession>
<keyword evidence="2" id="KW-1185">Reference proteome</keyword>
<dbReference type="AlphaFoldDB" id="A0A6D2HSW4"/>
<dbReference type="Proteomes" id="UP000467841">
    <property type="component" value="Unassembled WGS sequence"/>
</dbReference>
<comment type="caution">
    <text evidence="1">The sequence shown here is derived from an EMBL/GenBank/DDBJ whole genome shotgun (WGS) entry which is preliminary data.</text>
</comment>
<gene>
    <name evidence="1" type="ORF">MERR_LOCUS3529</name>
</gene>
<organism evidence="1 2">
    <name type="scientific">Microthlaspi erraticum</name>
    <dbReference type="NCBI Taxonomy" id="1685480"/>
    <lineage>
        <taxon>Eukaryota</taxon>
        <taxon>Viridiplantae</taxon>
        <taxon>Streptophyta</taxon>
        <taxon>Embryophyta</taxon>
        <taxon>Tracheophyta</taxon>
        <taxon>Spermatophyta</taxon>
        <taxon>Magnoliopsida</taxon>
        <taxon>eudicotyledons</taxon>
        <taxon>Gunneridae</taxon>
        <taxon>Pentapetalae</taxon>
        <taxon>rosids</taxon>
        <taxon>malvids</taxon>
        <taxon>Brassicales</taxon>
        <taxon>Brassicaceae</taxon>
        <taxon>Coluteocarpeae</taxon>
        <taxon>Microthlaspi</taxon>
    </lineage>
</organism>
<evidence type="ECO:0000313" key="1">
    <source>
        <dbReference type="EMBL" id="CAA7016294.1"/>
    </source>
</evidence>
<name>A0A6D2HSW4_9BRAS</name>
<proteinExistence type="predicted"/>